<reference evidence="1 2" key="1">
    <citation type="submission" date="2013-02" db="EMBL/GenBank/DDBJ databases">
        <title>The Genome Sequence of Plasmodium falciparum NF54.</title>
        <authorList>
            <consortium name="The Broad Institute Genome Sequencing Platform"/>
            <consortium name="The Broad Institute Genome Sequencing Center for Infectious Disease"/>
            <person name="Neafsey D."/>
            <person name="Cheeseman I."/>
            <person name="Volkman S."/>
            <person name="Adams J."/>
            <person name="Walker B."/>
            <person name="Young S.K."/>
            <person name="Zeng Q."/>
            <person name="Gargeya S."/>
            <person name="Fitzgerald M."/>
            <person name="Haas B."/>
            <person name="Abouelleil A."/>
            <person name="Alvarado L."/>
            <person name="Arachchi H.M."/>
            <person name="Berlin A.M."/>
            <person name="Chapman S.B."/>
            <person name="Dewar J."/>
            <person name="Goldberg J."/>
            <person name="Griggs A."/>
            <person name="Gujja S."/>
            <person name="Hansen M."/>
            <person name="Howarth C."/>
            <person name="Imamovic A."/>
            <person name="Larimer J."/>
            <person name="McCowan C."/>
            <person name="Murphy C."/>
            <person name="Neiman D."/>
            <person name="Pearson M."/>
            <person name="Priest M."/>
            <person name="Roberts A."/>
            <person name="Saif S."/>
            <person name="Shea T."/>
            <person name="Sisk P."/>
            <person name="Sykes S."/>
            <person name="Wortman J."/>
            <person name="Nusbaum C."/>
            <person name="Birren B."/>
        </authorList>
    </citation>
    <scope>NUCLEOTIDE SEQUENCE [LARGE SCALE GENOMIC DNA]</scope>
    <source>
        <strain evidence="1 2">NF54</strain>
    </source>
</reference>
<gene>
    <name evidence="1" type="ORF">PFNF54_04953</name>
</gene>
<accession>W7JMT4</accession>
<dbReference type="AlphaFoldDB" id="W7JMT4"/>
<protein>
    <submittedName>
        <fullName evidence="1">Uncharacterized protein</fullName>
    </submittedName>
</protein>
<name>W7JMT4_PLAFO</name>
<organism evidence="1 2">
    <name type="scientific">Plasmodium falciparum (isolate NF54)</name>
    <dbReference type="NCBI Taxonomy" id="5843"/>
    <lineage>
        <taxon>Eukaryota</taxon>
        <taxon>Sar</taxon>
        <taxon>Alveolata</taxon>
        <taxon>Apicomplexa</taxon>
        <taxon>Aconoidasida</taxon>
        <taxon>Haemosporida</taxon>
        <taxon>Plasmodiidae</taxon>
        <taxon>Plasmodium</taxon>
        <taxon>Plasmodium (Laverania)</taxon>
    </lineage>
</organism>
<dbReference type="Proteomes" id="UP000030673">
    <property type="component" value="Unassembled WGS sequence"/>
</dbReference>
<dbReference type="EMBL" id="KE123877">
    <property type="protein sequence ID" value="EWC86223.1"/>
    <property type="molecule type" value="Genomic_DNA"/>
</dbReference>
<keyword evidence="2" id="KW-1185">Reference proteome</keyword>
<evidence type="ECO:0000313" key="1">
    <source>
        <dbReference type="EMBL" id="EWC86223.1"/>
    </source>
</evidence>
<sequence>MNIGNIEKYDKEQEDIVSDIFNLKMFLSTDLLIDNTNDIPQLKNIIKDKFDKISYINNLFFIIIDQ</sequence>
<evidence type="ECO:0000313" key="2">
    <source>
        <dbReference type="Proteomes" id="UP000030673"/>
    </source>
</evidence>
<proteinExistence type="predicted"/>